<evidence type="ECO:0000313" key="10">
    <source>
        <dbReference type="EMBL" id="KXL53729.1"/>
    </source>
</evidence>
<organism evidence="10 11">
    <name type="scientific">Anaerotignum neopropionicum</name>
    <dbReference type="NCBI Taxonomy" id="36847"/>
    <lineage>
        <taxon>Bacteria</taxon>
        <taxon>Bacillati</taxon>
        <taxon>Bacillota</taxon>
        <taxon>Clostridia</taxon>
        <taxon>Lachnospirales</taxon>
        <taxon>Anaerotignaceae</taxon>
        <taxon>Anaerotignum</taxon>
    </lineage>
</organism>
<keyword evidence="4" id="KW-0010">Activator</keyword>
<dbReference type="PANTHER" id="PTHR37299">
    <property type="entry name" value="TRANSCRIPTIONAL REGULATOR-RELATED"/>
    <property type="match status" value="1"/>
</dbReference>
<dbReference type="STRING" id="36847.CLNEO_09550"/>
<dbReference type="AlphaFoldDB" id="A0A136WHA7"/>
<feature type="modified residue" description="4-aspartylphosphate" evidence="7">
    <location>
        <position position="59"/>
    </location>
</feature>
<evidence type="ECO:0000259" key="9">
    <source>
        <dbReference type="PROSITE" id="PS50930"/>
    </source>
</evidence>
<dbReference type="Proteomes" id="UP000070539">
    <property type="component" value="Unassembled WGS sequence"/>
</dbReference>
<keyword evidence="7" id="KW-0597">Phosphoprotein</keyword>
<keyword evidence="2" id="KW-0963">Cytoplasm</keyword>
<dbReference type="OrthoDB" id="9802383at2"/>
<dbReference type="Gene3D" id="3.40.50.2300">
    <property type="match status" value="1"/>
</dbReference>
<comment type="caution">
    <text evidence="10">The sequence shown here is derived from an EMBL/GenBank/DDBJ whole genome shotgun (WGS) entry which is preliminary data.</text>
</comment>
<dbReference type="Pfam" id="PF04397">
    <property type="entry name" value="LytTR"/>
    <property type="match status" value="1"/>
</dbReference>
<dbReference type="PANTHER" id="PTHR37299:SF3">
    <property type="entry name" value="STAGE 0 SPORULATION PROTEIN A HOMOLOG"/>
    <property type="match status" value="1"/>
</dbReference>
<dbReference type="EMBL" id="LRVM01000002">
    <property type="protein sequence ID" value="KXL53729.1"/>
    <property type="molecule type" value="Genomic_DNA"/>
</dbReference>
<dbReference type="PROSITE" id="PS50110">
    <property type="entry name" value="RESPONSE_REGULATORY"/>
    <property type="match status" value="1"/>
</dbReference>
<reference evidence="10 11" key="1">
    <citation type="submission" date="2016-01" db="EMBL/GenBank/DDBJ databases">
        <title>Genome sequence of Clostridium neopropionicum X4, DSM-3847.</title>
        <authorList>
            <person name="Poehlein A."/>
            <person name="Beck M.H."/>
            <person name="Bengelsdorf F.R."/>
            <person name="Daniel R."/>
            <person name="Duerre P."/>
        </authorList>
    </citation>
    <scope>NUCLEOTIDE SEQUENCE [LARGE SCALE GENOMIC DNA]</scope>
    <source>
        <strain evidence="10 11">DSM-3847</strain>
    </source>
</reference>
<evidence type="ECO:0000256" key="7">
    <source>
        <dbReference type="PROSITE-ProRule" id="PRU00169"/>
    </source>
</evidence>
<dbReference type="Pfam" id="PF00072">
    <property type="entry name" value="Response_reg"/>
    <property type="match status" value="1"/>
</dbReference>
<accession>A0A136WHA7</accession>
<comment type="function">
    <text evidence="6">Required for high-level post-exponential phase expression of a series of secreted proteins.</text>
</comment>
<evidence type="ECO:0000259" key="8">
    <source>
        <dbReference type="PROSITE" id="PS50110"/>
    </source>
</evidence>
<keyword evidence="11" id="KW-1185">Reference proteome</keyword>
<evidence type="ECO:0000256" key="4">
    <source>
        <dbReference type="ARBA" id="ARBA00023159"/>
    </source>
</evidence>
<proteinExistence type="predicted"/>
<dbReference type="InterPro" id="IPR011006">
    <property type="entry name" value="CheY-like_superfamily"/>
</dbReference>
<sequence length="242" mass="28302">MLRIAICDDDQFICSEIEKMILSYKKEFYIKVEIDVFFSGERLIHFIQNEHSYDLIFLDIELGTITGVDVGRQIRNGFDDHLSKIVFISAKTGYEMELFDVQPMNFLKKPIDKEKLLGYLKLAAKIIEKENKYFEYQTQQTINKVNFQDILYLESKLKKVKIVTVQGNDFFNGSLEKTIQLLPPIFVRSHGSFVVNFNHIEKISKDEIVMTNGQAIPVSRRYFKRLQEVQLEIAKEIKNANL</sequence>
<dbReference type="InterPro" id="IPR007492">
    <property type="entry name" value="LytTR_DNA-bd_dom"/>
</dbReference>
<protein>
    <recommendedName>
        <fullName evidence="1">Stage 0 sporulation protein A homolog</fullName>
    </recommendedName>
</protein>
<dbReference type="SMART" id="SM00448">
    <property type="entry name" value="REC"/>
    <property type="match status" value="1"/>
</dbReference>
<evidence type="ECO:0000256" key="3">
    <source>
        <dbReference type="ARBA" id="ARBA00023012"/>
    </source>
</evidence>
<gene>
    <name evidence="10" type="primary">yehT_1</name>
    <name evidence="10" type="ORF">CLNEO_09550</name>
</gene>
<dbReference type="GO" id="GO:0000156">
    <property type="term" value="F:phosphorelay response regulator activity"/>
    <property type="evidence" value="ECO:0007669"/>
    <property type="project" value="InterPro"/>
</dbReference>
<dbReference type="PROSITE" id="PS50930">
    <property type="entry name" value="HTH_LYTTR"/>
    <property type="match status" value="1"/>
</dbReference>
<feature type="domain" description="HTH LytTR-type" evidence="9">
    <location>
        <begin position="134"/>
        <end position="233"/>
    </location>
</feature>
<evidence type="ECO:0000256" key="1">
    <source>
        <dbReference type="ARBA" id="ARBA00018672"/>
    </source>
</evidence>
<feature type="domain" description="Response regulatory" evidence="8">
    <location>
        <begin position="3"/>
        <end position="124"/>
    </location>
</feature>
<evidence type="ECO:0000256" key="5">
    <source>
        <dbReference type="ARBA" id="ARBA00024867"/>
    </source>
</evidence>
<evidence type="ECO:0000256" key="2">
    <source>
        <dbReference type="ARBA" id="ARBA00022490"/>
    </source>
</evidence>
<name>A0A136WHA7_9FIRM</name>
<keyword evidence="3" id="KW-0902">Two-component regulatory system</keyword>
<dbReference type="SMART" id="SM00850">
    <property type="entry name" value="LytTR"/>
    <property type="match status" value="1"/>
</dbReference>
<dbReference type="SUPFAM" id="SSF52172">
    <property type="entry name" value="CheY-like"/>
    <property type="match status" value="1"/>
</dbReference>
<dbReference type="RefSeq" id="WP_066085416.1">
    <property type="nucleotide sequence ID" value="NZ_LRVM01000002.1"/>
</dbReference>
<dbReference type="InterPro" id="IPR001789">
    <property type="entry name" value="Sig_transdc_resp-reg_receiver"/>
</dbReference>
<dbReference type="InterPro" id="IPR046947">
    <property type="entry name" value="LytR-like"/>
</dbReference>
<evidence type="ECO:0000313" key="11">
    <source>
        <dbReference type="Proteomes" id="UP000070539"/>
    </source>
</evidence>
<evidence type="ECO:0000256" key="6">
    <source>
        <dbReference type="ARBA" id="ARBA00037164"/>
    </source>
</evidence>
<dbReference type="CDD" id="cd00156">
    <property type="entry name" value="REC"/>
    <property type="match status" value="1"/>
</dbReference>
<comment type="function">
    <text evidence="5">May play the central regulatory role in sporulation. It may be an element of the effector pathway responsible for the activation of sporulation genes in response to nutritional stress. Spo0A may act in concert with spo0H (a sigma factor) to control the expression of some genes that are critical to the sporulation process.</text>
</comment>
<dbReference type="GO" id="GO:0003677">
    <property type="term" value="F:DNA binding"/>
    <property type="evidence" value="ECO:0007669"/>
    <property type="project" value="InterPro"/>
</dbReference>
<dbReference type="Gene3D" id="2.40.50.1020">
    <property type="entry name" value="LytTr DNA-binding domain"/>
    <property type="match status" value="1"/>
</dbReference>